<keyword evidence="1 2" id="KW-0808">Transferase</keyword>
<dbReference type="EC" id="2.8.2.-" evidence="2"/>
<dbReference type="Gene3D" id="3.40.50.300">
    <property type="entry name" value="P-loop containing nucleotide triphosphate hydrolases"/>
    <property type="match status" value="1"/>
</dbReference>
<evidence type="ECO:0000256" key="1">
    <source>
        <dbReference type="ARBA" id="ARBA00022679"/>
    </source>
</evidence>
<gene>
    <name evidence="2" type="ORF">ACERZ8_05170</name>
</gene>
<dbReference type="PANTHER" id="PTHR10605">
    <property type="entry name" value="HEPARAN SULFATE SULFOTRANSFERASE"/>
    <property type="match status" value="1"/>
</dbReference>
<reference evidence="2 3" key="1">
    <citation type="submission" date="2024-08" db="EMBL/GenBank/DDBJ databases">
        <title>Tateyamaria sp. nov., isolated from marine algae.</title>
        <authorList>
            <person name="Choi B.J."/>
            <person name="Kim J.M."/>
            <person name="Lee J.K."/>
            <person name="Choi D.G."/>
            <person name="Bayburt H."/>
            <person name="Baek J.H."/>
            <person name="Han D.M."/>
            <person name="Jeon C.O."/>
        </authorList>
    </citation>
    <scope>NUCLEOTIDE SEQUENCE [LARGE SCALE GENOMIC DNA]</scope>
    <source>
        <strain evidence="2 3">KMU-156</strain>
    </source>
</reference>
<dbReference type="EMBL" id="JBHDIY010000002">
    <property type="protein sequence ID" value="MFL4469289.1"/>
    <property type="molecule type" value="Genomic_DNA"/>
</dbReference>
<evidence type="ECO:0000313" key="3">
    <source>
        <dbReference type="Proteomes" id="UP001627408"/>
    </source>
</evidence>
<name>A0ABW8URE4_9RHOB</name>
<evidence type="ECO:0000313" key="2">
    <source>
        <dbReference type="EMBL" id="MFL4469289.1"/>
    </source>
</evidence>
<dbReference type="InterPro" id="IPR037359">
    <property type="entry name" value="NST/OST"/>
</dbReference>
<dbReference type="Pfam" id="PF13469">
    <property type="entry name" value="Sulfotransfer_3"/>
    <property type="match status" value="1"/>
</dbReference>
<dbReference type="PANTHER" id="PTHR10605:SF56">
    <property type="entry name" value="BIFUNCTIONAL HEPARAN SULFATE N-DEACETYLASE_N-SULFOTRANSFERASE"/>
    <property type="match status" value="1"/>
</dbReference>
<organism evidence="2 3">
    <name type="scientific">Tateyamaria armeniaca</name>
    <dbReference type="NCBI Taxonomy" id="2518930"/>
    <lineage>
        <taxon>Bacteria</taxon>
        <taxon>Pseudomonadati</taxon>
        <taxon>Pseudomonadota</taxon>
        <taxon>Alphaproteobacteria</taxon>
        <taxon>Rhodobacterales</taxon>
        <taxon>Roseobacteraceae</taxon>
        <taxon>Tateyamaria</taxon>
    </lineage>
</organism>
<keyword evidence="3" id="KW-1185">Reference proteome</keyword>
<dbReference type="RefSeq" id="WP_407591068.1">
    <property type="nucleotide sequence ID" value="NZ_JBHDIY010000002.1"/>
</dbReference>
<dbReference type="Proteomes" id="UP001627408">
    <property type="component" value="Unassembled WGS sequence"/>
</dbReference>
<sequence length="288" mass="34347">MQTPKPFDKLFLSIGAMKAGTTWLYAVLGRHPELHFAMEKEIHYFYHRFVNSDQLSEKRRLEEAHNRYIPRFDPKTSHVDVVRHNLRWIAAYLDRPVDDLWYRNLFQLRDHETYACDFSNLNAHLPAEAWPRIADSCHDLRVLYTLRHPVKRLWSHTKFHLEVIGSADKLDTWRERDFEKFLRQPHIWDNAEYGAVLRRVKSGLQPAQFKAIFYEDLHADQRGTLAEIEEFLGIAAFDYPQSLLERRFTESVKRPMPAFFPKLVERDVARINAEVEAEGYRIPENWRQ</sequence>
<proteinExistence type="predicted"/>
<dbReference type="SUPFAM" id="SSF52540">
    <property type="entry name" value="P-loop containing nucleoside triphosphate hydrolases"/>
    <property type="match status" value="1"/>
</dbReference>
<protein>
    <submittedName>
        <fullName evidence="2">Sulfotransferase</fullName>
        <ecNumber evidence="2">2.8.2.-</ecNumber>
    </submittedName>
</protein>
<dbReference type="GO" id="GO:0016740">
    <property type="term" value="F:transferase activity"/>
    <property type="evidence" value="ECO:0007669"/>
    <property type="project" value="UniProtKB-KW"/>
</dbReference>
<dbReference type="InterPro" id="IPR027417">
    <property type="entry name" value="P-loop_NTPase"/>
</dbReference>
<accession>A0ABW8URE4</accession>
<comment type="caution">
    <text evidence="2">The sequence shown here is derived from an EMBL/GenBank/DDBJ whole genome shotgun (WGS) entry which is preliminary data.</text>
</comment>